<dbReference type="AlphaFoldDB" id="A0AAD7Y6I6"/>
<evidence type="ECO:0000256" key="1">
    <source>
        <dbReference type="SAM" id="MobiDB-lite"/>
    </source>
</evidence>
<gene>
    <name evidence="3" type="ORF">PYW07_011624</name>
</gene>
<keyword evidence="2" id="KW-0732">Signal</keyword>
<feature type="signal peptide" evidence="2">
    <location>
        <begin position="1"/>
        <end position="17"/>
    </location>
</feature>
<keyword evidence="4" id="KW-1185">Reference proteome</keyword>
<accession>A0AAD7Y6I6</accession>
<reference evidence="3" key="1">
    <citation type="submission" date="2023-03" db="EMBL/GenBank/DDBJ databases">
        <title>Chromosome-level genomes of two armyworms, Mythimna separata and Mythimna loreyi, provide insights into the biosynthesis and reception of sex pheromones.</title>
        <authorList>
            <person name="Zhao H."/>
        </authorList>
    </citation>
    <scope>NUCLEOTIDE SEQUENCE</scope>
    <source>
        <strain evidence="3">BeijingLab</strain>
        <tissue evidence="3">Pupa</tissue>
    </source>
</reference>
<feature type="region of interest" description="Disordered" evidence="1">
    <location>
        <begin position="339"/>
        <end position="360"/>
    </location>
</feature>
<feature type="chain" id="PRO_5041937439" evidence="2">
    <location>
        <begin position="18"/>
        <end position="1132"/>
    </location>
</feature>
<feature type="compositionally biased region" description="Basic and acidic residues" evidence="1">
    <location>
        <begin position="716"/>
        <end position="735"/>
    </location>
</feature>
<feature type="region of interest" description="Disordered" evidence="1">
    <location>
        <begin position="152"/>
        <end position="198"/>
    </location>
</feature>
<evidence type="ECO:0000256" key="2">
    <source>
        <dbReference type="SAM" id="SignalP"/>
    </source>
</evidence>
<protein>
    <submittedName>
        <fullName evidence="3">Uncharacterized protein</fullName>
    </submittedName>
</protein>
<evidence type="ECO:0000313" key="4">
    <source>
        <dbReference type="Proteomes" id="UP001231518"/>
    </source>
</evidence>
<dbReference type="Proteomes" id="UP001231518">
    <property type="component" value="Chromosome 29"/>
</dbReference>
<name>A0AAD7Y6I6_MYTSE</name>
<sequence length="1132" mass="129267">MKKMLVIFLILFTTVLADSDEDKYVDLLPDEEKEQFLENVARRILKDVESQEDVTNVKSGEVDDEQLKQHAEYVKSILKEEQENIRRSKGDGKKIGDKRVSEEENLGVQPLASLKVSLYNERQDLTLREKERDAASNKDSFNMTIETVTDNAPIIKRSVQDDNADRSNGSHETTSEKINKVESGNEKSENFNSDAKTLSETGSAVVESTNAGDTKNGVNLIEGHNVSVKGIHEGLRRSNNEDSIIAGNETESTTVSTIETTQPTEITTEEYTNVSSADEEFTTVTYPFELTSAKDNDTEASTTNDPVLESTTEMATDNNTEPIMISGIDTKNETEITESVRKSTSDDQETMTSTTETTASVPEITTENVPETTVDTKIVRTETATEPTTFMITEQTVESTVPVATITEAQIVVEDFPTASTSSTVKIKTFKPKKPIELSTATPELEQSVEATTKKTIKHKVVIHKPVKYIVGPKAKTLAEKAEKNDEQNENFIELEKVFYNDKNNLNVGKEYHVFEVPAGQSPFIRDTKPMAEQPYFVPIYNYSPNNAYYNPKNRLGPNPGDSSTENMFNDDDNLNEVDRTETLNVKMEYDSLANFFDSKRKKFGGKQKYVHTPNNQPLKYKEPKVIKTTQGQVNPEDYLDSDYYFGRVRNLLLRKANEDYKFPNSDENSHPAHSIQEGSLKDHVRAVRNILFHQKSFGLLEKDKYESIERDLRMGRKRSEDKGGKTLRKGRDPVAPKLNTNDNGKKHRGKVNVENNIALDYYFGRENPKADQTNSHLQQVGYLRKKNDTQPLYVMDDTFKANVEKYIQEKGVTPATPLPQHATKAPNLDKRKDIITYLRLEERRHKSERLNANRDVGKSRYTIPNRKDISDKIKKLSAKTLDLKVNVRRNDVVKVSVYLQVLNDMVTLDNKALVQYDWLGTTVDIQASLQKLFELTSLVVNEEMVHPADMEILKYVLFLHKLASEIIEANDYGAQLRTKLALPKNRKYQKALQKEKSLINKVWLYLRHEVPEVDEDGALNQLNTFLMNVEDSLYDLHDAIKNIAKITKYKNQHWYQNLKDLYIDTDEKHLLELLLHMSALRLFSLIEESAKNGLEDDYIEYMKQNRKHCKQTLAEMMFVMELLEKYNKFVE</sequence>
<feature type="compositionally biased region" description="Basic and acidic residues" evidence="1">
    <location>
        <begin position="158"/>
        <end position="189"/>
    </location>
</feature>
<dbReference type="EMBL" id="JARGEI010000031">
    <property type="protein sequence ID" value="KAJ8704436.1"/>
    <property type="molecule type" value="Genomic_DNA"/>
</dbReference>
<comment type="caution">
    <text evidence="3">The sequence shown here is derived from an EMBL/GenBank/DDBJ whole genome shotgun (WGS) entry which is preliminary data.</text>
</comment>
<feature type="compositionally biased region" description="Low complexity" evidence="1">
    <location>
        <begin position="350"/>
        <end position="360"/>
    </location>
</feature>
<proteinExistence type="predicted"/>
<organism evidence="3 4">
    <name type="scientific">Mythimna separata</name>
    <name type="common">Oriental armyworm</name>
    <name type="synonym">Pseudaletia separata</name>
    <dbReference type="NCBI Taxonomy" id="271217"/>
    <lineage>
        <taxon>Eukaryota</taxon>
        <taxon>Metazoa</taxon>
        <taxon>Ecdysozoa</taxon>
        <taxon>Arthropoda</taxon>
        <taxon>Hexapoda</taxon>
        <taxon>Insecta</taxon>
        <taxon>Pterygota</taxon>
        <taxon>Neoptera</taxon>
        <taxon>Endopterygota</taxon>
        <taxon>Lepidoptera</taxon>
        <taxon>Glossata</taxon>
        <taxon>Ditrysia</taxon>
        <taxon>Noctuoidea</taxon>
        <taxon>Noctuidae</taxon>
        <taxon>Noctuinae</taxon>
        <taxon>Hadenini</taxon>
        <taxon>Mythimna</taxon>
    </lineage>
</organism>
<evidence type="ECO:0000313" key="3">
    <source>
        <dbReference type="EMBL" id="KAJ8704436.1"/>
    </source>
</evidence>
<feature type="region of interest" description="Disordered" evidence="1">
    <location>
        <begin position="716"/>
        <end position="749"/>
    </location>
</feature>